<evidence type="ECO:0000313" key="8">
    <source>
        <dbReference type="EMBL" id="MSU02352.1"/>
    </source>
</evidence>
<dbReference type="AlphaFoldDB" id="A0A6N7XNG7"/>
<dbReference type="PROSITE" id="PS51900">
    <property type="entry name" value="CB"/>
    <property type="match status" value="1"/>
</dbReference>
<dbReference type="Proteomes" id="UP000469523">
    <property type="component" value="Unassembled WGS sequence"/>
</dbReference>
<evidence type="ECO:0000259" key="7">
    <source>
        <dbReference type="PROSITE" id="PS51900"/>
    </source>
</evidence>
<dbReference type="SUPFAM" id="SSF56349">
    <property type="entry name" value="DNA breaking-rejoining enzymes"/>
    <property type="match status" value="2"/>
</dbReference>
<comment type="similarity">
    <text evidence="1">Belongs to the 'phage' integrase family.</text>
</comment>
<dbReference type="PANTHER" id="PTHR30349:SF64">
    <property type="entry name" value="PROPHAGE INTEGRASE INTD-RELATED"/>
    <property type="match status" value="1"/>
</dbReference>
<dbReference type="Gene3D" id="1.10.150.130">
    <property type="match status" value="2"/>
</dbReference>
<accession>A0A6N7XNG7</accession>
<feature type="domain" description="Core-binding (CB)" evidence="7">
    <location>
        <begin position="173"/>
        <end position="259"/>
    </location>
</feature>
<evidence type="ECO:0000256" key="3">
    <source>
        <dbReference type="ARBA" id="ARBA00023125"/>
    </source>
</evidence>
<keyword evidence="4" id="KW-0233">DNA recombination</keyword>
<dbReference type="InterPro" id="IPR002104">
    <property type="entry name" value="Integrase_catalytic"/>
</dbReference>
<dbReference type="PROSITE" id="PS51898">
    <property type="entry name" value="TYR_RECOMBINASE"/>
    <property type="match status" value="1"/>
</dbReference>
<dbReference type="InterPro" id="IPR050090">
    <property type="entry name" value="Tyrosine_recombinase_XerCD"/>
</dbReference>
<protein>
    <submittedName>
        <fullName evidence="8">Site-specific integrase</fullName>
    </submittedName>
</protein>
<dbReference type="GO" id="GO:0006310">
    <property type="term" value="P:DNA recombination"/>
    <property type="evidence" value="ECO:0007669"/>
    <property type="project" value="UniProtKB-KW"/>
</dbReference>
<evidence type="ECO:0000256" key="5">
    <source>
        <dbReference type="PROSITE-ProRule" id="PRU01248"/>
    </source>
</evidence>
<comment type="caution">
    <text evidence="8">The sequence shown here is derived from an EMBL/GenBank/DDBJ whole genome shotgun (WGS) entry which is preliminary data.</text>
</comment>
<organism evidence="8 9">
    <name type="scientific">Tissierella pigra</name>
    <dbReference type="NCBI Taxonomy" id="2607614"/>
    <lineage>
        <taxon>Bacteria</taxon>
        <taxon>Bacillati</taxon>
        <taxon>Bacillota</taxon>
        <taxon>Tissierellia</taxon>
        <taxon>Tissierellales</taxon>
        <taxon>Tissierellaceae</taxon>
        <taxon>Tissierella</taxon>
    </lineage>
</organism>
<dbReference type="InterPro" id="IPR010998">
    <property type="entry name" value="Integrase_recombinase_N"/>
</dbReference>
<keyword evidence="9" id="KW-1185">Reference proteome</keyword>
<dbReference type="InterPro" id="IPR004107">
    <property type="entry name" value="Integrase_SAM-like_N"/>
</dbReference>
<evidence type="ECO:0000313" key="9">
    <source>
        <dbReference type="Proteomes" id="UP000469523"/>
    </source>
</evidence>
<evidence type="ECO:0000256" key="4">
    <source>
        <dbReference type="ARBA" id="ARBA00023172"/>
    </source>
</evidence>
<name>A0A6N7XNG7_9FIRM</name>
<dbReference type="PANTHER" id="PTHR30349">
    <property type="entry name" value="PHAGE INTEGRASE-RELATED"/>
    <property type="match status" value="1"/>
</dbReference>
<dbReference type="InterPro" id="IPR011010">
    <property type="entry name" value="DNA_brk_join_enz"/>
</dbReference>
<dbReference type="EMBL" id="VUNQ01000030">
    <property type="protein sequence ID" value="MSU02352.1"/>
    <property type="molecule type" value="Genomic_DNA"/>
</dbReference>
<dbReference type="Pfam" id="PF14659">
    <property type="entry name" value="Phage_int_SAM_3"/>
    <property type="match status" value="1"/>
</dbReference>
<sequence length="501" mass="57745">MLAGHLREKNGYYHMIINYKGSDGKRKTKSISTGLPVKGNKKRAETMLLETRKNYVPEDISTGKDIPVHLLLEQFIKDRAKSVNDNSLSIYNHNIRFFIRPYFEDKTTKVCELSATVIERFYNYVKTEHHATKKVILQLHEIITIALDYALELGWIDTNPAKSINPATDEVSILFTDFMLDWLEMMKSRIETTTFASYNSVINKSIIPYFKEKAYTLKEMEENPKYIQDYYQHGLNSGLSPNTVIRRHANVRKALQHAFQLDLIKSNPADKIERPKQEKFNGSYYTEEELIKLFEVSKGDPMELAIILAGFYGLRRSEVLGLKWDAIDFKAKKISIHYTVTETNIGDGRGNIVVEKKGTKTKSSMRILHLVKPVEDLLFNMKKEQAENRRLCGSSYNEKYIEFINVNKMGERLKPGYLTQHFSIILKNNGLRKIRFHDLRHTCASLLYKKGRGLKEIQEWLGHSDISTTSNIYTHLDPSSKVSSANAIVSVLEPTKEELES</sequence>
<dbReference type="GO" id="GO:0015074">
    <property type="term" value="P:DNA integration"/>
    <property type="evidence" value="ECO:0007669"/>
    <property type="project" value="UniProtKB-KW"/>
</dbReference>
<feature type="domain" description="Tyr recombinase" evidence="6">
    <location>
        <begin position="280"/>
        <end position="486"/>
    </location>
</feature>
<keyword evidence="3 5" id="KW-0238">DNA-binding</keyword>
<reference evidence="8 9" key="1">
    <citation type="submission" date="2019-09" db="EMBL/GenBank/DDBJ databases">
        <title>In-depth cultivation of the pig gut microbiome towards novel bacterial diversity and tailored functional studies.</title>
        <authorList>
            <person name="Wylensek D."/>
            <person name="Hitch T.C.A."/>
            <person name="Clavel T."/>
        </authorList>
    </citation>
    <scope>NUCLEOTIDE SEQUENCE [LARGE SCALE GENOMIC DNA]</scope>
    <source>
        <strain evidence="8 9">WCA3-693-APC-4?</strain>
    </source>
</reference>
<keyword evidence="2" id="KW-0229">DNA integration</keyword>
<dbReference type="GO" id="GO:0003677">
    <property type="term" value="F:DNA binding"/>
    <property type="evidence" value="ECO:0007669"/>
    <property type="project" value="UniProtKB-UniRule"/>
</dbReference>
<dbReference type="InterPro" id="IPR044068">
    <property type="entry name" value="CB"/>
</dbReference>
<dbReference type="Gene3D" id="1.10.443.10">
    <property type="entry name" value="Intergrase catalytic core"/>
    <property type="match status" value="1"/>
</dbReference>
<dbReference type="InterPro" id="IPR013762">
    <property type="entry name" value="Integrase-like_cat_sf"/>
</dbReference>
<evidence type="ECO:0000256" key="2">
    <source>
        <dbReference type="ARBA" id="ARBA00022908"/>
    </source>
</evidence>
<evidence type="ECO:0000259" key="6">
    <source>
        <dbReference type="PROSITE" id="PS51898"/>
    </source>
</evidence>
<evidence type="ECO:0000256" key="1">
    <source>
        <dbReference type="ARBA" id="ARBA00008857"/>
    </source>
</evidence>
<gene>
    <name evidence="8" type="ORF">FYJ83_12860</name>
</gene>
<proteinExistence type="inferred from homology"/>
<dbReference type="RefSeq" id="WP_154441128.1">
    <property type="nucleotide sequence ID" value="NZ_VUNQ01000030.1"/>
</dbReference>
<dbReference type="CDD" id="cd01189">
    <property type="entry name" value="INT_ICEBs1_C_like"/>
    <property type="match status" value="1"/>
</dbReference>
<dbReference type="Pfam" id="PF00589">
    <property type="entry name" value="Phage_integrase"/>
    <property type="match status" value="1"/>
</dbReference>